<dbReference type="Gene3D" id="2.60.120.620">
    <property type="entry name" value="q2cbj1_9rhob like domain"/>
    <property type="match status" value="1"/>
</dbReference>
<keyword evidence="7" id="KW-0418">Kinase</keyword>
<dbReference type="RefSeq" id="WP_196938586.1">
    <property type="nucleotide sequence ID" value="NZ_MU158689.1"/>
</dbReference>
<comment type="catalytic activity">
    <reaction evidence="1">
        <text>adenosine 5'-phosphosulfate + ATP = 3'-phosphoadenylyl sulfate + ADP + H(+)</text>
        <dbReference type="Rhea" id="RHEA:24152"/>
        <dbReference type="ChEBI" id="CHEBI:15378"/>
        <dbReference type="ChEBI" id="CHEBI:30616"/>
        <dbReference type="ChEBI" id="CHEBI:58243"/>
        <dbReference type="ChEBI" id="CHEBI:58339"/>
        <dbReference type="ChEBI" id="CHEBI:456216"/>
        <dbReference type="EC" id="2.7.1.25"/>
    </reaction>
</comment>
<dbReference type="InterPro" id="IPR050512">
    <property type="entry name" value="Sulf_AdTrans/APS_kinase"/>
</dbReference>
<evidence type="ECO:0000256" key="3">
    <source>
        <dbReference type="ARBA" id="ARBA00022679"/>
    </source>
</evidence>
<reference evidence="7 8" key="1">
    <citation type="submission" date="2018-02" db="EMBL/GenBank/DDBJ databases">
        <title>Sphingobacterium KA21.</title>
        <authorList>
            <person name="Vasarhelyi B.M."/>
            <person name="Deshmukh S."/>
            <person name="Balint B."/>
            <person name="Kukolya J."/>
        </authorList>
    </citation>
    <scope>NUCLEOTIDE SEQUENCE [LARGE SCALE GENOMIC DNA]</scope>
    <source>
        <strain evidence="7 8">Ka21</strain>
    </source>
</reference>
<name>A0ABR9T1P8_9SPHI</name>
<dbReference type="NCBIfam" id="TIGR00455">
    <property type="entry name" value="apsK"/>
    <property type="match status" value="1"/>
</dbReference>
<dbReference type="EC" id="2.7.1.25" evidence="2"/>
<dbReference type="InterPro" id="IPR027417">
    <property type="entry name" value="P-loop_NTPase"/>
</dbReference>
<accession>A0ABR9T1P8</accession>
<dbReference type="InterPro" id="IPR002891">
    <property type="entry name" value="APS"/>
</dbReference>
<keyword evidence="8" id="KW-1185">Reference proteome</keyword>
<dbReference type="Pfam" id="PF01583">
    <property type="entry name" value="APS_kinase"/>
    <property type="match status" value="1"/>
</dbReference>
<proteinExistence type="predicted"/>
<evidence type="ECO:0000256" key="5">
    <source>
        <dbReference type="ARBA" id="ARBA00022840"/>
    </source>
</evidence>
<keyword evidence="5" id="KW-0067">ATP-binding</keyword>
<sequence>MKNDSNMGVIYQMTGLSGAGKTTLSKRLKQILKEKGYRVAIVDGDIYRQTLCSDLGFSRADRITNIKRLGRFAFALAADYDLVLIAAINPYEEGRDFLRRQFGAPLLFLDCSLQTLIHRDPKGLYKSALRDEDDPKYIAQFTGISDPFERPLVADLYLDTDALSEEQCIEQLTAYITNHFINNKIDLAFINFLSRFRKESLASPDQKSNDIAFIKNCRIFSALFELDLRDLYRFLFLDCKDDVQFEKWLSDHVGDAELYSDRIEKFLSWISKEEVVSEPYTYQYLTQEQLKCWEEQGYLVLPGLIPVADCDAVRNLICKELGINLGDVSTWCPTDPRWQGIMLFSVKDESTQVIRNNQTVRSVFEDLYRSKGLLSLNAPLGYMPPLWTGYPFRSSPLHWDIDPETGPRNHIQGLIYLDDVAEDGGAFSLIPAMHKQYKELIANYATVEATLEILRSQNQVKLLSGKKGDLILWLDATPHAATPNQGSLPRFVQYLSFECI</sequence>
<dbReference type="InterPro" id="IPR059117">
    <property type="entry name" value="APS_kinase_dom"/>
</dbReference>
<feature type="domain" description="APS kinase" evidence="6">
    <location>
        <begin position="8"/>
        <end position="159"/>
    </location>
</feature>
<comment type="caution">
    <text evidence="7">The sequence shown here is derived from an EMBL/GenBank/DDBJ whole genome shotgun (WGS) entry which is preliminary data.</text>
</comment>
<dbReference type="Pfam" id="PF05721">
    <property type="entry name" value="PhyH"/>
    <property type="match status" value="1"/>
</dbReference>
<organism evidence="7 8">
    <name type="scientific">Sphingobacterium pedocola</name>
    <dbReference type="NCBI Taxonomy" id="2082722"/>
    <lineage>
        <taxon>Bacteria</taxon>
        <taxon>Pseudomonadati</taxon>
        <taxon>Bacteroidota</taxon>
        <taxon>Sphingobacteriia</taxon>
        <taxon>Sphingobacteriales</taxon>
        <taxon>Sphingobacteriaceae</taxon>
        <taxon>Sphingobacterium</taxon>
    </lineage>
</organism>
<evidence type="ECO:0000313" key="8">
    <source>
        <dbReference type="Proteomes" id="UP000618319"/>
    </source>
</evidence>
<dbReference type="GO" id="GO:0016301">
    <property type="term" value="F:kinase activity"/>
    <property type="evidence" value="ECO:0007669"/>
    <property type="project" value="UniProtKB-KW"/>
</dbReference>
<keyword evidence="3" id="KW-0808">Transferase</keyword>
<evidence type="ECO:0000313" key="7">
    <source>
        <dbReference type="EMBL" id="MBE8719264.1"/>
    </source>
</evidence>
<dbReference type="CDD" id="cd02027">
    <property type="entry name" value="APSK"/>
    <property type="match status" value="1"/>
</dbReference>
<evidence type="ECO:0000256" key="4">
    <source>
        <dbReference type="ARBA" id="ARBA00022741"/>
    </source>
</evidence>
<dbReference type="SUPFAM" id="SSF51197">
    <property type="entry name" value="Clavaminate synthase-like"/>
    <property type="match status" value="1"/>
</dbReference>
<evidence type="ECO:0000259" key="6">
    <source>
        <dbReference type="Pfam" id="PF01583"/>
    </source>
</evidence>
<dbReference type="Proteomes" id="UP000618319">
    <property type="component" value="Unassembled WGS sequence"/>
</dbReference>
<dbReference type="Gene3D" id="3.40.50.300">
    <property type="entry name" value="P-loop containing nucleotide triphosphate hydrolases"/>
    <property type="match status" value="1"/>
</dbReference>
<gene>
    <name evidence="7" type="primary">cysC</name>
    <name evidence="7" type="ORF">C4F40_00785</name>
</gene>
<dbReference type="PANTHER" id="PTHR42700:SF1">
    <property type="entry name" value="SULFATE ADENYLYLTRANSFERASE"/>
    <property type="match status" value="1"/>
</dbReference>
<evidence type="ECO:0000256" key="2">
    <source>
        <dbReference type="ARBA" id="ARBA00012121"/>
    </source>
</evidence>
<dbReference type="EMBL" id="PSKQ01000008">
    <property type="protein sequence ID" value="MBE8719264.1"/>
    <property type="molecule type" value="Genomic_DNA"/>
</dbReference>
<dbReference type="PANTHER" id="PTHR42700">
    <property type="entry name" value="SULFATE ADENYLYLTRANSFERASE"/>
    <property type="match status" value="1"/>
</dbReference>
<dbReference type="InterPro" id="IPR008775">
    <property type="entry name" value="Phytyl_CoA_dOase-like"/>
</dbReference>
<keyword evidence="4" id="KW-0547">Nucleotide-binding</keyword>
<dbReference type="SUPFAM" id="SSF52540">
    <property type="entry name" value="P-loop containing nucleoside triphosphate hydrolases"/>
    <property type="match status" value="1"/>
</dbReference>
<protein>
    <recommendedName>
        <fullName evidence="2">adenylyl-sulfate kinase</fullName>
        <ecNumber evidence="2">2.7.1.25</ecNumber>
    </recommendedName>
</protein>
<evidence type="ECO:0000256" key="1">
    <source>
        <dbReference type="ARBA" id="ARBA00001823"/>
    </source>
</evidence>